<reference evidence="2" key="2">
    <citation type="submission" date="2023-06" db="EMBL/GenBank/DDBJ databases">
        <title>Genome assembly of Pristionchus species.</title>
        <authorList>
            <person name="Yoshida K."/>
            <person name="Sommer R.J."/>
        </authorList>
    </citation>
    <scope>NUCLEOTIDE SEQUENCE</scope>
    <source>
        <strain evidence="2 3">RS5460</strain>
    </source>
</reference>
<evidence type="ECO:0000313" key="2">
    <source>
        <dbReference type="EMBL" id="GMR55417.1"/>
    </source>
</evidence>
<sequence length="89" mass="10135">MKCSSVISLRRIRKKWKSRTSSSRDSSTSFEISIITMKRCISTMSSIRFHRASSSQAFLSIPDEASSEFVRELSHPVDRFLCGREVPSC</sequence>
<dbReference type="EMBL" id="BTRK01000005">
    <property type="protein sequence ID" value="GMR55416.1"/>
    <property type="molecule type" value="Genomic_DNA"/>
</dbReference>
<dbReference type="Proteomes" id="UP001328107">
    <property type="component" value="Unassembled WGS sequence"/>
</dbReference>
<gene>
    <name evidence="1" type="ORF">PMAYCL1PPCAC_25611</name>
    <name evidence="2" type="ORF">PMAYCL1PPCAC_25612</name>
</gene>
<proteinExistence type="predicted"/>
<dbReference type="EMBL" id="BTRK01000005">
    <property type="protein sequence ID" value="GMR55417.1"/>
    <property type="molecule type" value="Genomic_DNA"/>
</dbReference>
<comment type="caution">
    <text evidence="2">The sequence shown here is derived from an EMBL/GenBank/DDBJ whole genome shotgun (WGS) entry which is preliminary data.</text>
</comment>
<dbReference type="AlphaFoldDB" id="A0AAN5D498"/>
<protein>
    <submittedName>
        <fullName evidence="2">Uncharacterized protein</fullName>
    </submittedName>
</protein>
<name>A0AAN5D498_9BILA</name>
<reference evidence="3" key="1">
    <citation type="submission" date="2022-10" db="EMBL/GenBank/DDBJ databases">
        <title>Genome assembly of Pristionchus species.</title>
        <authorList>
            <person name="Yoshida K."/>
            <person name="Sommer R.J."/>
        </authorList>
    </citation>
    <scope>NUCLEOTIDE SEQUENCE [LARGE SCALE GENOMIC DNA]</scope>
    <source>
        <strain evidence="3">RS5460</strain>
    </source>
</reference>
<evidence type="ECO:0000313" key="1">
    <source>
        <dbReference type="EMBL" id="GMR55416.1"/>
    </source>
</evidence>
<keyword evidence="3" id="KW-1185">Reference proteome</keyword>
<evidence type="ECO:0000313" key="3">
    <source>
        <dbReference type="Proteomes" id="UP001328107"/>
    </source>
</evidence>
<accession>A0AAN5D498</accession>
<organism evidence="2 3">
    <name type="scientific">Pristionchus mayeri</name>
    <dbReference type="NCBI Taxonomy" id="1317129"/>
    <lineage>
        <taxon>Eukaryota</taxon>
        <taxon>Metazoa</taxon>
        <taxon>Ecdysozoa</taxon>
        <taxon>Nematoda</taxon>
        <taxon>Chromadorea</taxon>
        <taxon>Rhabditida</taxon>
        <taxon>Rhabditina</taxon>
        <taxon>Diplogasteromorpha</taxon>
        <taxon>Diplogasteroidea</taxon>
        <taxon>Neodiplogasteridae</taxon>
        <taxon>Pristionchus</taxon>
    </lineage>
</organism>